<reference evidence="3" key="1">
    <citation type="journal article" date="2011" name="Proc. Natl. Acad. Sci. U.S.A.">
        <title>Obligate biotrophy features unraveled by the genomic analysis of rust fungi.</title>
        <authorList>
            <person name="Duplessis S."/>
            <person name="Cuomo C.A."/>
            <person name="Lin Y.-C."/>
            <person name="Aerts A."/>
            <person name="Tisserant E."/>
            <person name="Veneault-Fourrey C."/>
            <person name="Joly D.L."/>
            <person name="Hacquard S."/>
            <person name="Amselem J."/>
            <person name="Cantarel B.L."/>
            <person name="Chiu R."/>
            <person name="Coutinho P.M."/>
            <person name="Feau N."/>
            <person name="Field M."/>
            <person name="Frey P."/>
            <person name="Gelhaye E."/>
            <person name="Goldberg J."/>
            <person name="Grabherr M.G."/>
            <person name="Kodira C.D."/>
            <person name="Kohler A."/>
            <person name="Kuees U."/>
            <person name="Lindquist E.A."/>
            <person name="Lucas S.M."/>
            <person name="Mago R."/>
            <person name="Mauceli E."/>
            <person name="Morin E."/>
            <person name="Murat C."/>
            <person name="Pangilinan J.L."/>
            <person name="Park R."/>
            <person name="Pearson M."/>
            <person name="Quesneville H."/>
            <person name="Rouhier N."/>
            <person name="Sakthikumar S."/>
            <person name="Salamov A.A."/>
            <person name="Schmutz J."/>
            <person name="Selles B."/>
            <person name="Shapiro H."/>
            <person name="Tanguay P."/>
            <person name="Tuskan G.A."/>
            <person name="Henrissat B."/>
            <person name="Van de Peer Y."/>
            <person name="Rouze P."/>
            <person name="Ellis J.G."/>
            <person name="Dodds P.N."/>
            <person name="Schein J.E."/>
            <person name="Zhong S."/>
            <person name="Hamelin R.C."/>
            <person name="Grigoriev I.V."/>
            <person name="Szabo L.J."/>
            <person name="Martin F."/>
        </authorList>
    </citation>
    <scope>NUCLEOTIDE SEQUENCE [LARGE SCALE GENOMIC DNA]</scope>
    <source>
        <strain evidence="3">98AG31 / pathotype 3-4-7</strain>
    </source>
</reference>
<dbReference type="KEGG" id="mlr:MELLADRAFT_105875"/>
<feature type="compositionally biased region" description="Polar residues" evidence="1">
    <location>
        <begin position="179"/>
        <end position="202"/>
    </location>
</feature>
<proteinExistence type="predicted"/>
<name>F4RJL9_MELLP</name>
<evidence type="ECO:0000313" key="3">
    <source>
        <dbReference type="Proteomes" id="UP000001072"/>
    </source>
</evidence>
<dbReference type="EMBL" id="GL883104">
    <property type="protein sequence ID" value="EGG07466.1"/>
    <property type="molecule type" value="Genomic_DNA"/>
</dbReference>
<feature type="region of interest" description="Disordered" evidence="1">
    <location>
        <begin position="157"/>
        <end position="221"/>
    </location>
</feature>
<dbReference type="RefSeq" id="XP_007409373.1">
    <property type="nucleotide sequence ID" value="XM_007409311.1"/>
</dbReference>
<dbReference type="Proteomes" id="UP000001072">
    <property type="component" value="Unassembled WGS sequence"/>
</dbReference>
<organism evidence="3">
    <name type="scientific">Melampsora larici-populina (strain 98AG31 / pathotype 3-4-7)</name>
    <name type="common">Poplar leaf rust fungus</name>
    <dbReference type="NCBI Taxonomy" id="747676"/>
    <lineage>
        <taxon>Eukaryota</taxon>
        <taxon>Fungi</taxon>
        <taxon>Dikarya</taxon>
        <taxon>Basidiomycota</taxon>
        <taxon>Pucciniomycotina</taxon>
        <taxon>Pucciniomycetes</taxon>
        <taxon>Pucciniales</taxon>
        <taxon>Melampsoraceae</taxon>
        <taxon>Melampsora</taxon>
    </lineage>
</organism>
<dbReference type="InParanoid" id="F4RJL9"/>
<evidence type="ECO:0000256" key="1">
    <source>
        <dbReference type="SAM" id="MobiDB-lite"/>
    </source>
</evidence>
<sequence>MSSSSPNPNLPVGSKNNLNLHRIQLLPTSCKPTRMDTGLQECEVEKTEGSLRQRLWNSNQRAKRVLSRIFPKSSTLSIPKKSSSLSVNVVDDNINELGSPPDYEDIDHDVCGQSSLVPAPIHLTDDYVSGGLNCSASPCLIGLRNIPSGTSRIEHRHSVSHCDRRHVSSSPLRRPATPSVHSTRQETTQKTSSRSGSTSHPISASRRARQARRDLQAAKKSLPVLTQKFPIPTLDMLKTKKINRRGMMKTMAFNFIHVLII</sequence>
<dbReference type="AlphaFoldDB" id="F4RJL9"/>
<accession>F4RJL9</accession>
<dbReference type="OrthoDB" id="10520432at2759"/>
<feature type="compositionally biased region" description="Basic and acidic residues" evidence="1">
    <location>
        <begin position="157"/>
        <end position="166"/>
    </location>
</feature>
<protein>
    <submittedName>
        <fullName evidence="2">Uncharacterized protein</fullName>
    </submittedName>
</protein>
<keyword evidence="3" id="KW-1185">Reference proteome</keyword>
<dbReference type="HOGENOM" id="CLU_1065889_0_0_1"/>
<gene>
    <name evidence="2" type="ORF">MELLADRAFT_105875</name>
</gene>
<dbReference type="VEuPathDB" id="FungiDB:MELLADRAFT_105875"/>
<dbReference type="GeneID" id="18922740"/>
<evidence type="ECO:0000313" key="2">
    <source>
        <dbReference type="EMBL" id="EGG07466.1"/>
    </source>
</evidence>